<dbReference type="OrthoDB" id="262547at2759"/>
<evidence type="ECO:0008006" key="5">
    <source>
        <dbReference type="Google" id="ProtNLM"/>
    </source>
</evidence>
<dbReference type="PANTHER" id="PTHR34144:SF5">
    <property type="entry name" value="ALPHA-1,3-MANNOSYLTRANSFERASE CMT1"/>
    <property type="match status" value="1"/>
</dbReference>
<feature type="region of interest" description="Disordered" evidence="1">
    <location>
        <begin position="112"/>
        <end position="169"/>
    </location>
</feature>
<gene>
    <name evidence="3" type="ORF">M231_03343</name>
</gene>
<dbReference type="VEuPathDB" id="FungiDB:TREMEDRAFT_62182"/>
<evidence type="ECO:0000256" key="1">
    <source>
        <dbReference type="SAM" id="MobiDB-lite"/>
    </source>
</evidence>
<dbReference type="EMBL" id="SDIL01000032">
    <property type="protein sequence ID" value="RXK39390.1"/>
    <property type="molecule type" value="Genomic_DNA"/>
</dbReference>
<comment type="caution">
    <text evidence="3">The sequence shown here is derived from an EMBL/GenBank/DDBJ whole genome shotgun (WGS) entry which is preliminary data.</text>
</comment>
<keyword evidence="2" id="KW-0472">Membrane</keyword>
<dbReference type="AlphaFoldDB" id="A0A4Q1BNQ1"/>
<keyword evidence="4" id="KW-1185">Reference proteome</keyword>
<reference evidence="3 4" key="1">
    <citation type="submission" date="2016-06" db="EMBL/GenBank/DDBJ databases">
        <title>Evolution of pathogenesis and genome organization in the Tremellales.</title>
        <authorList>
            <person name="Cuomo C."/>
            <person name="Litvintseva A."/>
            <person name="Heitman J."/>
            <person name="Chen Y."/>
            <person name="Sun S."/>
            <person name="Springer D."/>
            <person name="Dromer F."/>
            <person name="Young S."/>
            <person name="Zeng Q."/>
            <person name="Chapman S."/>
            <person name="Gujja S."/>
            <person name="Saif S."/>
            <person name="Birren B."/>
        </authorList>
    </citation>
    <scope>NUCLEOTIDE SEQUENCE [LARGE SCALE GENOMIC DNA]</scope>
    <source>
        <strain evidence="3 4">ATCC 28783</strain>
    </source>
</reference>
<dbReference type="Proteomes" id="UP000289152">
    <property type="component" value="Unassembled WGS sequence"/>
</dbReference>
<evidence type="ECO:0000256" key="2">
    <source>
        <dbReference type="SAM" id="Phobius"/>
    </source>
</evidence>
<feature type="transmembrane region" description="Helical" evidence="2">
    <location>
        <begin position="55"/>
        <end position="75"/>
    </location>
</feature>
<dbReference type="PANTHER" id="PTHR34144">
    <property type="entry name" value="CHROMOSOME 8, WHOLE GENOME SHOTGUN SEQUENCE"/>
    <property type="match status" value="1"/>
</dbReference>
<accession>A0A4Q1BNQ1</accession>
<evidence type="ECO:0000313" key="4">
    <source>
        <dbReference type="Proteomes" id="UP000289152"/>
    </source>
</evidence>
<name>A0A4Q1BNQ1_TREME</name>
<dbReference type="InParanoid" id="A0A4Q1BNQ1"/>
<protein>
    <recommendedName>
        <fullName evidence="5">Alpha-1,3-mannosyltransferase CMT1</fullName>
    </recommendedName>
</protein>
<dbReference type="Pfam" id="PF11735">
    <property type="entry name" value="CAP59_mtransfer"/>
    <property type="match status" value="1"/>
</dbReference>
<organism evidence="3 4">
    <name type="scientific">Tremella mesenterica</name>
    <name type="common">Jelly fungus</name>
    <dbReference type="NCBI Taxonomy" id="5217"/>
    <lineage>
        <taxon>Eukaryota</taxon>
        <taxon>Fungi</taxon>
        <taxon>Dikarya</taxon>
        <taxon>Basidiomycota</taxon>
        <taxon>Agaricomycotina</taxon>
        <taxon>Tremellomycetes</taxon>
        <taxon>Tremellales</taxon>
        <taxon>Tremellaceae</taxon>
        <taxon>Tremella</taxon>
    </lineage>
</organism>
<proteinExistence type="predicted"/>
<dbReference type="InterPro" id="IPR021047">
    <property type="entry name" value="Mannosyltransferase_CMT1"/>
</dbReference>
<sequence>MSTDLPSRRFLLPLSSPLQIQHTRPHIRTPTYSTSPPHSAISLHRLRRIMIMPRSVVRTFLIASLLLGLVLLLNITKTSIDDGTWDASSYGDRRLPLPMSFGEVRRRVGSWTNLGPNEQRPISGGGKSPVHKEEEEQVDTWSNPIVDSTRWRNTPRPPSAPWNTNLTSRIPHQGHSRVIRLDTDPEEYDLGDLPTLEEAFANLSPKMIEVKEKIPAIPREHELTQPIFPPFLTTEQEDRFWHLREEWDEEKNQWVKSGKRRYLMVTICRQVAGMLADWFAAWTVLADFLGPETLVFSLLEGDSADGSGEILSQVMRSHLLFIGVPPENIHIRTHLPPIDWENNHRIQLLAEMRNAGMKPLYDSLPSGLTPDGNPWTAVIFYNDVYLSAAHFLELLHQHFKQDADVTCGWDHAGRWFYDGWVGRDMSGDLYTPFPVKEEDKDLPQKLFLSSPETKTRFDLLLPFQVFSGWNGIAVLNPTPFLPPYNVRFRRGKPKSMFSNELECQWSESAFISWDFWKYGFGRVQVVPGVHACYGKEDAMMRGWLEWPNPTKQHPEEIDWDDEPPKKIRCHDWPDKNGKGYWAWDTVRWTDSPKPERPQG</sequence>
<keyword evidence="2" id="KW-0812">Transmembrane</keyword>
<keyword evidence="2" id="KW-1133">Transmembrane helix</keyword>
<evidence type="ECO:0000313" key="3">
    <source>
        <dbReference type="EMBL" id="RXK39390.1"/>
    </source>
</evidence>